<dbReference type="HOGENOM" id="CLU_2320935_0_0_1"/>
<dbReference type="InParanoid" id="G7E0E0"/>
<feature type="signal peptide" evidence="1">
    <location>
        <begin position="1"/>
        <end position="27"/>
    </location>
</feature>
<name>G7E0E0_MIXOS</name>
<comment type="caution">
    <text evidence="2">The sequence shown here is derived from an EMBL/GenBank/DDBJ whole genome shotgun (WGS) entry which is preliminary data.</text>
</comment>
<reference evidence="2 3" key="1">
    <citation type="journal article" date="2011" name="J. Gen. Appl. Microbiol.">
        <title>Draft genome sequencing of the enigmatic basidiomycete Mixia osmundae.</title>
        <authorList>
            <person name="Nishida H."/>
            <person name="Nagatsuka Y."/>
            <person name="Sugiyama J."/>
        </authorList>
    </citation>
    <scope>NUCLEOTIDE SEQUENCE [LARGE SCALE GENOMIC DNA]</scope>
    <source>
        <strain evidence="3">CBS 9802 / IAM 14324 / JCM 22182 / KY 12970</strain>
    </source>
</reference>
<evidence type="ECO:0000313" key="2">
    <source>
        <dbReference type="EMBL" id="GAA96300.1"/>
    </source>
</evidence>
<reference evidence="2 3" key="2">
    <citation type="journal article" date="2012" name="Open Biol.">
        <title>Characteristics of nucleosomes and linker DNA regions on the genome of the basidiomycete Mixia osmundae revealed by mono- and dinucleosome mapping.</title>
        <authorList>
            <person name="Nishida H."/>
            <person name="Kondo S."/>
            <person name="Matsumoto T."/>
            <person name="Suzuki Y."/>
            <person name="Yoshikawa H."/>
            <person name="Taylor T.D."/>
            <person name="Sugiyama J."/>
        </authorList>
    </citation>
    <scope>NUCLEOTIDE SEQUENCE [LARGE SCALE GENOMIC DNA]</scope>
    <source>
        <strain evidence="3">CBS 9802 / IAM 14324 / JCM 22182 / KY 12970</strain>
    </source>
</reference>
<feature type="chain" id="PRO_5009955687" description="Secreted protein" evidence="1">
    <location>
        <begin position="28"/>
        <end position="99"/>
    </location>
</feature>
<dbReference type="Proteomes" id="UP000009131">
    <property type="component" value="Unassembled WGS sequence"/>
</dbReference>
<dbReference type="AlphaFoldDB" id="G7E0E0"/>
<evidence type="ECO:0000256" key="1">
    <source>
        <dbReference type="SAM" id="SignalP"/>
    </source>
</evidence>
<dbReference type="RefSeq" id="XP_014566897.1">
    <property type="nucleotide sequence ID" value="XM_014711411.1"/>
</dbReference>
<keyword evidence="3" id="KW-1185">Reference proteome</keyword>
<keyword evidence="1" id="KW-0732">Signal</keyword>
<proteinExistence type="predicted"/>
<protein>
    <recommendedName>
        <fullName evidence="4">Secreted protein</fullName>
    </recommendedName>
</protein>
<evidence type="ECO:0008006" key="4">
    <source>
        <dbReference type="Google" id="ProtNLM"/>
    </source>
</evidence>
<gene>
    <name evidence="2" type="primary">Mo02966</name>
    <name evidence="2" type="ORF">E5Q_02966</name>
</gene>
<dbReference type="EMBL" id="BABT02000078">
    <property type="protein sequence ID" value="GAA96300.1"/>
    <property type="molecule type" value="Genomic_DNA"/>
</dbReference>
<evidence type="ECO:0000313" key="3">
    <source>
        <dbReference type="Proteomes" id="UP000009131"/>
    </source>
</evidence>
<sequence>MWYRFAALSRCCLTLSVRVMIARGGDARRFGLSPFRWVVVSASKQSESANVARKICRSLMDQSLCTSKREGQVSMLGLKDERVFSATGPCTPFCFLESS</sequence>
<organism evidence="2 3">
    <name type="scientific">Mixia osmundae (strain CBS 9802 / IAM 14324 / JCM 22182 / KY 12970)</name>
    <dbReference type="NCBI Taxonomy" id="764103"/>
    <lineage>
        <taxon>Eukaryota</taxon>
        <taxon>Fungi</taxon>
        <taxon>Dikarya</taxon>
        <taxon>Basidiomycota</taxon>
        <taxon>Pucciniomycotina</taxon>
        <taxon>Mixiomycetes</taxon>
        <taxon>Mixiales</taxon>
        <taxon>Mixiaceae</taxon>
        <taxon>Mixia</taxon>
    </lineage>
</organism>
<accession>G7E0E0</accession>